<dbReference type="VEuPathDB" id="CryptoDB:Cvel_16579"/>
<gene>
    <name evidence="2" type="ORF">Cvel_16579</name>
</gene>
<reference evidence="2" key="1">
    <citation type="submission" date="2014-11" db="EMBL/GenBank/DDBJ databases">
        <authorList>
            <person name="Otto D Thomas"/>
            <person name="Naeem Raeece"/>
        </authorList>
    </citation>
    <scope>NUCLEOTIDE SEQUENCE</scope>
</reference>
<name>A0A0G4FEW5_9ALVE</name>
<dbReference type="EMBL" id="CDMZ01000312">
    <property type="protein sequence ID" value="CEM11553.1"/>
    <property type="molecule type" value="Genomic_DNA"/>
</dbReference>
<organism evidence="2">
    <name type="scientific">Chromera velia CCMP2878</name>
    <dbReference type="NCBI Taxonomy" id="1169474"/>
    <lineage>
        <taxon>Eukaryota</taxon>
        <taxon>Sar</taxon>
        <taxon>Alveolata</taxon>
        <taxon>Colpodellida</taxon>
        <taxon>Chromeraceae</taxon>
        <taxon>Chromera</taxon>
    </lineage>
</organism>
<feature type="region of interest" description="Disordered" evidence="1">
    <location>
        <begin position="81"/>
        <end position="112"/>
    </location>
</feature>
<protein>
    <submittedName>
        <fullName evidence="2">Uncharacterized protein</fullName>
    </submittedName>
</protein>
<proteinExistence type="predicted"/>
<evidence type="ECO:0000313" key="2">
    <source>
        <dbReference type="EMBL" id="CEM11553.1"/>
    </source>
</evidence>
<accession>A0A0G4FEW5</accession>
<evidence type="ECO:0000256" key="1">
    <source>
        <dbReference type="SAM" id="MobiDB-lite"/>
    </source>
</evidence>
<dbReference type="AlphaFoldDB" id="A0A0G4FEW5"/>
<sequence length="112" mass="12935">MEHAGYIYIGRGPFYGTVNGNWYDRRCNTCRLQRLHPLPPSENVKQNFGFIAGPFVLDRPFVMVSFQMPIMNQWESASSEAVEVPTYDDEDEDNLKQTEWYGNPPLARCPSE</sequence>